<keyword evidence="5 6" id="KW-0472">Membrane</keyword>
<comment type="subcellular location">
    <subcellularLocation>
        <location evidence="1">Cell membrane</location>
        <topology evidence="1">Multi-pass membrane protein</topology>
    </subcellularLocation>
</comment>
<feature type="transmembrane region" description="Helical" evidence="6">
    <location>
        <begin position="67"/>
        <end position="85"/>
    </location>
</feature>
<sequence>MQETNAHYIDEDEIDLRELFKTILKNKFKIALITFIITSLTILYTLSIPNSYKSSVVLDPQDQPKSAGLGGLSALAGMAGVSLGVSSMNTFNSMKAVLNDNAFQEMVIKKYKLTEKLTPEYMDKNLVFALGFRSIYDIFKSDSENDKSQDEIMFDTIKTLKKIVSLSNDEKSGAISMSVEMYDRFLAKEILDIYLKELTTYLQKIDMQDINKKLKYYKSELEKVDDIELKIQISQLMSSLIQKKVLSSASEYYNVKVMTQSQVAFIKDKSKPKRALIVIVSFITSIILSIFFVFFMEFLKENKEEVS</sequence>
<name>A0A3B1E5G0_9ZZZZ</name>
<dbReference type="InterPro" id="IPR050445">
    <property type="entry name" value="Bact_polysacc_biosynth/exp"/>
</dbReference>
<evidence type="ECO:0000256" key="5">
    <source>
        <dbReference type="ARBA" id="ARBA00023136"/>
    </source>
</evidence>
<evidence type="ECO:0000256" key="1">
    <source>
        <dbReference type="ARBA" id="ARBA00004651"/>
    </source>
</evidence>
<keyword evidence="4 6" id="KW-1133">Transmembrane helix</keyword>
<proteinExistence type="predicted"/>
<evidence type="ECO:0000256" key="3">
    <source>
        <dbReference type="ARBA" id="ARBA00022692"/>
    </source>
</evidence>
<accession>A0A3B1E5G0</accession>
<dbReference type="PANTHER" id="PTHR32309">
    <property type="entry name" value="TYROSINE-PROTEIN KINASE"/>
    <property type="match status" value="1"/>
</dbReference>
<reference evidence="8" key="1">
    <citation type="submission" date="2018-10" db="EMBL/GenBank/DDBJ databases">
        <authorList>
            <person name="Aoki K."/>
        </authorList>
    </citation>
    <scope>NUCLEOTIDE SEQUENCE</scope>
</reference>
<dbReference type="AlphaFoldDB" id="A0A3B1E5G0"/>
<keyword evidence="3 6" id="KW-0812">Transmembrane</keyword>
<feature type="transmembrane region" description="Helical" evidence="6">
    <location>
        <begin position="275"/>
        <end position="296"/>
    </location>
</feature>
<evidence type="ECO:0000256" key="4">
    <source>
        <dbReference type="ARBA" id="ARBA00022989"/>
    </source>
</evidence>
<evidence type="ECO:0000256" key="6">
    <source>
        <dbReference type="SAM" id="Phobius"/>
    </source>
</evidence>
<evidence type="ECO:0000259" key="7">
    <source>
        <dbReference type="Pfam" id="PF02706"/>
    </source>
</evidence>
<organism evidence="8">
    <name type="scientific">hydrothermal vent metagenome</name>
    <dbReference type="NCBI Taxonomy" id="652676"/>
    <lineage>
        <taxon>unclassified sequences</taxon>
        <taxon>metagenomes</taxon>
        <taxon>ecological metagenomes</taxon>
    </lineage>
</organism>
<dbReference type="GO" id="GO:0005886">
    <property type="term" value="C:plasma membrane"/>
    <property type="evidence" value="ECO:0007669"/>
    <property type="project" value="UniProtKB-SubCell"/>
</dbReference>
<dbReference type="InterPro" id="IPR003856">
    <property type="entry name" value="LPS_length_determ_N"/>
</dbReference>
<protein>
    <submittedName>
        <fullName evidence="8">Lipopolysaccharide biosynthesis</fullName>
    </submittedName>
</protein>
<feature type="domain" description="Polysaccharide chain length determinant N-terminal" evidence="7">
    <location>
        <begin position="12"/>
        <end position="108"/>
    </location>
</feature>
<dbReference type="PANTHER" id="PTHR32309:SF13">
    <property type="entry name" value="FERRIC ENTEROBACTIN TRANSPORT PROTEIN FEPE"/>
    <property type="match status" value="1"/>
</dbReference>
<evidence type="ECO:0000313" key="8">
    <source>
        <dbReference type="EMBL" id="VAY86335.1"/>
    </source>
</evidence>
<gene>
    <name evidence="8" type="ORF">MNB_ARC-1_989</name>
</gene>
<dbReference type="Pfam" id="PF02706">
    <property type="entry name" value="Wzz"/>
    <property type="match status" value="1"/>
</dbReference>
<dbReference type="GO" id="GO:0004713">
    <property type="term" value="F:protein tyrosine kinase activity"/>
    <property type="evidence" value="ECO:0007669"/>
    <property type="project" value="TreeGrafter"/>
</dbReference>
<evidence type="ECO:0000256" key="2">
    <source>
        <dbReference type="ARBA" id="ARBA00022475"/>
    </source>
</evidence>
<keyword evidence="2" id="KW-1003">Cell membrane</keyword>
<dbReference type="EMBL" id="UOYO01000008">
    <property type="protein sequence ID" value="VAY86335.1"/>
    <property type="molecule type" value="Genomic_DNA"/>
</dbReference>
<feature type="transmembrane region" description="Helical" evidence="6">
    <location>
        <begin position="30"/>
        <end position="47"/>
    </location>
</feature>